<dbReference type="InterPro" id="IPR031325">
    <property type="entry name" value="RHS_repeat"/>
</dbReference>
<feature type="domain" description="Teneurin-like YD-shell" evidence="4">
    <location>
        <begin position="687"/>
        <end position="849"/>
    </location>
</feature>
<dbReference type="NCBIfam" id="TIGR03696">
    <property type="entry name" value="Rhs_assc_core"/>
    <property type="match status" value="1"/>
</dbReference>
<gene>
    <name evidence="5" type="ORF">RFM68_15400</name>
</gene>
<dbReference type="Proteomes" id="UP001276840">
    <property type="component" value="Unassembled WGS sequence"/>
</dbReference>
<reference evidence="5 6" key="1">
    <citation type="submission" date="2023-08" db="EMBL/GenBank/DDBJ databases">
        <title>Implementing the SeqCode for naming new Mesorhizobium species isolated from Vachellia karroo root nodules.</title>
        <authorList>
            <person name="Van Lill M."/>
        </authorList>
    </citation>
    <scope>NUCLEOTIDE SEQUENCE [LARGE SCALE GENOMIC DNA]</scope>
    <source>
        <strain evidence="5 6">MSK 1335</strain>
    </source>
</reference>
<evidence type="ECO:0000313" key="5">
    <source>
        <dbReference type="EMBL" id="MDX8525898.1"/>
    </source>
</evidence>
<dbReference type="PANTHER" id="PTHR32305">
    <property type="match status" value="1"/>
</dbReference>
<protein>
    <submittedName>
        <fullName evidence="5">RHS repeat-associated core domain-containing protein</fullName>
    </submittedName>
</protein>
<feature type="compositionally biased region" description="Pro residues" evidence="2">
    <location>
        <begin position="1360"/>
        <end position="1376"/>
    </location>
</feature>
<proteinExistence type="predicted"/>
<feature type="region of interest" description="Disordered" evidence="2">
    <location>
        <begin position="1354"/>
        <end position="1376"/>
    </location>
</feature>
<evidence type="ECO:0000259" key="3">
    <source>
        <dbReference type="Pfam" id="PF20148"/>
    </source>
</evidence>
<dbReference type="Pfam" id="PF20148">
    <property type="entry name" value="DUF6531"/>
    <property type="match status" value="1"/>
</dbReference>
<dbReference type="EMBL" id="JAVIJF010000010">
    <property type="protein sequence ID" value="MDX8525898.1"/>
    <property type="molecule type" value="Genomic_DNA"/>
</dbReference>
<dbReference type="InterPro" id="IPR056823">
    <property type="entry name" value="TEN-like_YD-shell"/>
</dbReference>
<evidence type="ECO:0000256" key="2">
    <source>
        <dbReference type="SAM" id="MobiDB-lite"/>
    </source>
</evidence>
<dbReference type="PRINTS" id="PR00394">
    <property type="entry name" value="RHSPROTEIN"/>
</dbReference>
<keyword evidence="6" id="KW-1185">Reference proteome</keyword>
<dbReference type="Pfam" id="PF25023">
    <property type="entry name" value="TEN_YD-shell"/>
    <property type="match status" value="2"/>
</dbReference>
<name>A0ABU4ZPE0_9HYPH</name>
<dbReference type="Pfam" id="PF05593">
    <property type="entry name" value="RHS_repeat"/>
    <property type="match status" value="3"/>
</dbReference>
<evidence type="ECO:0000313" key="6">
    <source>
        <dbReference type="Proteomes" id="UP001276840"/>
    </source>
</evidence>
<dbReference type="InterPro" id="IPR050708">
    <property type="entry name" value="T6SS_VgrG/RHS"/>
</dbReference>
<dbReference type="PANTHER" id="PTHR32305:SF15">
    <property type="entry name" value="PROTEIN RHSA-RELATED"/>
    <property type="match status" value="1"/>
</dbReference>
<dbReference type="Gene3D" id="2.180.10.10">
    <property type="entry name" value="RHS repeat-associated core"/>
    <property type="match status" value="3"/>
</dbReference>
<comment type="caution">
    <text evidence="5">The sequence shown here is derived from an EMBL/GenBank/DDBJ whole genome shotgun (WGS) entry which is preliminary data.</text>
</comment>
<dbReference type="InterPro" id="IPR045351">
    <property type="entry name" value="DUF6531"/>
</dbReference>
<dbReference type="NCBIfam" id="TIGR01643">
    <property type="entry name" value="YD_repeat_2x"/>
    <property type="match status" value="3"/>
</dbReference>
<accession>A0ABU4ZPE0</accession>
<dbReference type="InterPro" id="IPR006530">
    <property type="entry name" value="YD"/>
</dbReference>
<keyword evidence="1" id="KW-0677">Repeat</keyword>
<evidence type="ECO:0000256" key="1">
    <source>
        <dbReference type="ARBA" id="ARBA00022737"/>
    </source>
</evidence>
<dbReference type="InterPro" id="IPR022385">
    <property type="entry name" value="Rhs_assc_core"/>
</dbReference>
<evidence type="ECO:0000259" key="4">
    <source>
        <dbReference type="Pfam" id="PF25023"/>
    </source>
</evidence>
<feature type="domain" description="Teneurin-like YD-shell" evidence="4">
    <location>
        <begin position="978"/>
        <end position="1280"/>
    </location>
</feature>
<dbReference type="RefSeq" id="WP_320233836.1">
    <property type="nucleotide sequence ID" value="NZ_JAVIJF010000010.1"/>
</dbReference>
<feature type="domain" description="DUF6531" evidence="3">
    <location>
        <begin position="83"/>
        <end position="171"/>
    </location>
</feature>
<sequence length="1471" mass="159029">MNNGWSRFIGAFPDVGSGPGTKACSWTSFQYLCTQETGHYTLSCGTSLPGLVFFGCNSGYDQTPDGRCILNNPPQRPRCETVGNPIDVSSGAKLLSATDFATADGRFRIGRNYNSFQGGRTFSQRSLPLGSAVGWQFNFEMELQLGSFSGSPSSPTGNVTLITPDGSGYDFVLQANGSWEPRAASGAVSRNYRLEFVGSLPGNLGTIKNTSSQWRVIGPDDRTWTLQTFSDVNASPASYRAGRPTSIQDRDGYSQAFSYATDGSLSSITDAFGRAATFAWSNFYISTLPNIAGSLPFPEAVREITFPDGTKAAYTYDPPASLSVPSTSRIQRLVKVEWKDVSGTVVDSSSYHYEDTNFTTFLTGITDHRGIRTATYTYDSGGHAVSTEGANGANKFTVVYGTSGSQFTRSVTNVLGRTDVYKYDKVGGSSWDIRFAGVDGQATTNCPASANAVTYDGNGYVASRTDEEGRVTAYVNDSRGRPTQITEAYGLPAARQTTITWHPTFNAPQQVIKPGLTVDYTYNTAGQLTGLTQTDTTSQTVPYSTNGQTRSWAYTYTTSGLVSSVDGPLAGTGDTVSYTYDSSGYLATITDEAGNVTTVNTVDGRGQPTRTTDSNGLVTDIAYDARGRLLTTTADPTDAAALTSVTYDAAGNATKITQPDGSYLTFAYDNSNRVTLITNTNGDTAAYTYDAMGNVLTQQLSNSYPELFFSWQRTFDELGRAITLTGAGPASWAYGYDKVGNLKTVTDPNANTMTNSWDALDRLLSFTDERSDATSWTYGATEQPLTAKDPRNVTTGYVRNGWGETIQEASPDIGSSVYLRDQNGRITKKTDARGVVANYTYDNAGRIATVAYPAEPTSNVTYAYDSVAGGNFGKGRLTGVTDAAGTVAYAYDILGRVTSETRVIDGQTYVVGYERDAAGNVVAMTYPSGRRVTFDRDADGKINVVKQTPLGGAPAYLTFYVGRTPFGPRLGITYANDTREARRYDQDGRLTNLELLIDSTTVNIIDWNYHYDDKRNLTAINDFQNAANNETYTYTASGFLASATGSWGALTYQTDGVGNITQRTVTVGGVTSVDTYSLQADSNRLTGIVTGVTPSRSFQSDFAGNTTQDVTVSPALTKDYIWNNAGQLKEAKVGGVSKGTYVYDYLSRLVSRTLPAFSTIHTVHDLDGNVIAEYSSTGTLLREYVWLEERPLAVIDSTVSPAATYWVQTDQLERPVMMTDINSAIVWQASYLPYGEVRTITGSATLDQRFPGQWFQMETGLSYNWHRHYDPSLGRYLQPDPLGMPDGPSRWAYVSNSPLMGVDPSGQYEEDEPWKLAKPPGDFGGGGGYYGGWWANGPNGPGLGRILLGLMGFGLDDPQPDPAPLPQPPRPAPAPLPGPQYCTPDMPPVYDPPSAPRGYCSCNCRVTAGRDEPNAGEARYAKMTLPDNPGCRATAIEACRVAKKRLGGKSFHHQEPICRYEKGKPFAPYRG</sequence>
<organism evidence="5 6">
    <name type="scientific">Mesorhizobium montanum</name>
    <dbReference type="NCBI Taxonomy" id="3072323"/>
    <lineage>
        <taxon>Bacteria</taxon>
        <taxon>Pseudomonadati</taxon>
        <taxon>Pseudomonadota</taxon>
        <taxon>Alphaproteobacteria</taxon>
        <taxon>Hyphomicrobiales</taxon>
        <taxon>Phyllobacteriaceae</taxon>
        <taxon>Mesorhizobium</taxon>
    </lineage>
</organism>